<dbReference type="InterPro" id="IPR013780">
    <property type="entry name" value="Glyco_hydro_b"/>
</dbReference>
<keyword evidence="7 12" id="KW-0378">Hydrolase</keyword>
<evidence type="ECO:0000313" key="16">
    <source>
        <dbReference type="EMBL" id="GAA1986522.1"/>
    </source>
</evidence>
<feature type="chain" id="PRO_5046570593" description="Alpha-amylase" evidence="13">
    <location>
        <begin position="30"/>
        <end position="524"/>
    </location>
</feature>
<keyword evidence="17" id="KW-1185">Reference proteome</keyword>
<comment type="cofactor">
    <cofactor evidence="2">
        <name>Ca(2+)</name>
        <dbReference type="ChEBI" id="CHEBI:29108"/>
    </cofactor>
</comment>
<comment type="caution">
    <text evidence="16">The sequence shown here is derived from an EMBL/GenBank/DDBJ whole genome shotgun (WGS) entry which is preliminary data.</text>
</comment>
<dbReference type="SUPFAM" id="SSF51011">
    <property type="entry name" value="Glycosyl hydrolase domain"/>
    <property type="match status" value="1"/>
</dbReference>
<protein>
    <recommendedName>
        <fullName evidence="5 12">Alpha-amylase</fullName>
        <ecNumber evidence="4 12">3.2.1.1</ecNumber>
    </recommendedName>
</protein>
<evidence type="ECO:0000256" key="11">
    <source>
        <dbReference type="RuleBase" id="RU003615"/>
    </source>
</evidence>
<accession>A0ABP5DUD4</accession>
<sequence length="524" mass="55488">MKPRRRPLTAATAPTIIGAGLLLAVTSSATPALPPTATTPAPDLAAASATIAPETQGSVIVHLFQWRWESVARECADVLGPNGYGAVQVSPPQEHVVLPSAEGAAYPWWQDYQAVSYKIDNTRRGTAADFAAMVETCRESGVKVYADAIVNHTTGPGRGTGSAGSSWQGDAYAYPAVPYTSRDFNDCRHDIADWNDPDEVWNCELLALRDLKTSRPNVRTEITDYLNGLIDLGVAGFRIDAAKHIPATDLQSIYAGLHDVPGYGGPPYVYQEVKEGGGPDSIKPWGYTPLGDVTDFRFHAAVGTAVRDGRLNGLLDAVDHDMAVAADEAVVFIDNHDTQRDDVSISYQGMGARHDLAQTFMLAQPYGTPKVMSSYYYTQRAQGPPSTGTKDGNPAGALTATTGCDNARWFCEHRNLNAMPTFPTAVGSTPAAPRTADGDARLAFDRGARGFAAFNATDTAWRMASPTNLPDGTYCDVANGPAACTSDSATAITVDEGQVTATLPANGTLAIHVDATPSAPSPQP</sequence>
<dbReference type="PANTHER" id="PTHR43447">
    <property type="entry name" value="ALPHA-AMYLASE"/>
    <property type="match status" value="1"/>
</dbReference>
<comment type="catalytic activity">
    <reaction evidence="1 12">
        <text>Endohydrolysis of (1-&gt;4)-alpha-D-glucosidic linkages in polysaccharides containing three or more (1-&gt;4)-alpha-linked D-glucose units.</text>
        <dbReference type="EC" id="3.2.1.1"/>
    </reaction>
</comment>
<dbReference type="SMART" id="SM00642">
    <property type="entry name" value="Aamy"/>
    <property type="match status" value="1"/>
</dbReference>
<dbReference type="RefSeq" id="WP_344160403.1">
    <property type="nucleotide sequence ID" value="NZ_BAAAPC010000003.1"/>
</dbReference>
<evidence type="ECO:0000256" key="4">
    <source>
        <dbReference type="ARBA" id="ARBA00012595"/>
    </source>
</evidence>
<comment type="similarity">
    <text evidence="3 11">Belongs to the glycosyl hydrolase 13 family.</text>
</comment>
<evidence type="ECO:0000256" key="13">
    <source>
        <dbReference type="SAM" id="SignalP"/>
    </source>
</evidence>
<evidence type="ECO:0000256" key="9">
    <source>
        <dbReference type="ARBA" id="ARBA00023277"/>
    </source>
</evidence>
<keyword evidence="13" id="KW-0732">Signal</keyword>
<feature type="domain" description="Glycosyl hydrolase family 13 catalytic" evidence="15">
    <location>
        <begin position="58"/>
        <end position="408"/>
    </location>
</feature>
<evidence type="ECO:0000259" key="14">
    <source>
        <dbReference type="SMART" id="SM00632"/>
    </source>
</evidence>
<keyword evidence="6" id="KW-0479">Metal-binding</keyword>
<feature type="domain" description="Alpha-amylase C-terminal" evidence="14">
    <location>
        <begin position="432"/>
        <end position="516"/>
    </location>
</feature>
<keyword evidence="9 12" id="KW-0119">Carbohydrate metabolism</keyword>
<dbReference type="InterPro" id="IPR017853">
    <property type="entry name" value="GH"/>
</dbReference>
<keyword evidence="10 12" id="KW-0326">Glycosidase</keyword>
<dbReference type="SUPFAM" id="SSF51445">
    <property type="entry name" value="(Trans)glycosidases"/>
    <property type="match status" value="1"/>
</dbReference>
<evidence type="ECO:0000256" key="1">
    <source>
        <dbReference type="ARBA" id="ARBA00000548"/>
    </source>
</evidence>
<gene>
    <name evidence="16" type="ORF">GCM10009799_10020</name>
</gene>
<feature type="signal peptide" evidence="13">
    <location>
        <begin position="1"/>
        <end position="29"/>
    </location>
</feature>
<evidence type="ECO:0000256" key="2">
    <source>
        <dbReference type="ARBA" id="ARBA00001913"/>
    </source>
</evidence>
<evidence type="ECO:0000313" key="17">
    <source>
        <dbReference type="Proteomes" id="UP001501585"/>
    </source>
</evidence>
<dbReference type="Gene3D" id="3.20.20.80">
    <property type="entry name" value="Glycosidases"/>
    <property type="match status" value="1"/>
</dbReference>
<organism evidence="16 17">
    <name type="scientific">Nocardiopsis rhodophaea</name>
    <dbReference type="NCBI Taxonomy" id="280238"/>
    <lineage>
        <taxon>Bacteria</taxon>
        <taxon>Bacillati</taxon>
        <taxon>Actinomycetota</taxon>
        <taxon>Actinomycetes</taxon>
        <taxon>Streptosporangiales</taxon>
        <taxon>Nocardiopsidaceae</taxon>
        <taxon>Nocardiopsis</taxon>
    </lineage>
</organism>
<dbReference type="Pfam" id="PF00128">
    <property type="entry name" value="Alpha-amylase"/>
    <property type="match status" value="1"/>
</dbReference>
<evidence type="ECO:0000256" key="10">
    <source>
        <dbReference type="ARBA" id="ARBA00023295"/>
    </source>
</evidence>
<dbReference type="EMBL" id="BAAAPC010000003">
    <property type="protein sequence ID" value="GAA1986522.1"/>
    <property type="molecule type" value="Genomic_DNA"/>
</dbReference>
<dbReference type="EC" id="3.2.1.1" evidence="4 12"/>
<evidence type="ECO:0000259" key="15">
    <source>
        <dbReference type="SMART" id="SM00642"/>
    </source>
</evidence>
<dbReference type="CDD" id="cd11317">
    <property type="entry name" value="AmyAc_bac_euk_AmyA"/>
    <property type="match status" value="1"/>
</dbReference>
<dbReference type="Proteomes" id="UP001501585">
    <property type="component" value="Unassembled WGS sequence"/>
</dbReference>
<proteinExistence type="inferred from homology"/>
<reference evidence="17" key="1">
    <citation type="journal article" date="2019" name="Int. J. Syst. Evol. Microbiol.">
        <title>The Global Catalogue of Microorganisms (GCM) 10K type strain sequencing project: providing services to taxonomists for standard genome sequencing and annotation.</title>
        <authorList>
            <consortium name="The Broad Institute Genomics Platform"/>
            <consortium name="The Broad Institute Genome Sequencing Center for Infectious Disease"/>
            <person name="Wu L."/>
            <person name="Ma J."/>
        </authorList>
    </citation>
    <scope>NUCLEOTIDE SEQUENCE [LARGE SCALE GENOMIC DNA]</scope>
    <source>
        <strain evidence="17">JCM 15313</strain>
    </source>
</reference>
<evidence type="ECO:0000256" key="7">
    <source>
        <dbReference type="ARBA" id="ARBA00022801"/>
    </source>
</evidence>
<evidence type="ECO:0000256" key="12">
    <source>
        <dbReference type="RuleBase" id="RU361134"/>
    </source>
</evidence>
<evidence type="ECO:0000256" key="6">
    <source>
        <dbReference type="ARBA" id="ARBA00022723"/>
    </source>
</evidence>
<dbReference type="InterPro" id="IPR006046">
    <property type="entry name" value="Alpha_amylase"/>
</dbReference>
<dbReference type="InterPro" id="IPR006048">
    <property type="entry name" value="A-amylase/branching_C"/>
</dbReference>
<dbReference type="InterPro" id="IPR031319">
    <property type="entry name" value="A-amylase_C"/>
</dbReference>
<name>A0ABP5DUD4_9ACTN</name>
<dbReference type="Pfam" id="PF02806">
    <property type="entry name" value="Alpha-amylase_C"/>
    <property type="match status" value="1"/>
</dbReference>
<keyword evidence="8" id="KW-0106">Calcium</keyword>
<dbReference type="InterPro" id="IPR006047">
    <property type="entry name" value="GH13_cat_dom"/>
</dbReference>
<evidence type="ECO:0000256" key="3">
    <source>
        <dbReference type="ARBA" id="ARBA00008061"/>
    </source>
</evidence>
<dbReference type="PRINTS" id="PR00110">
    <property type="entry name" value="ALPHAAMYLASE"/>
</dbReference>
<dbReference type="Gene3D" id="2.60.40.1180">
    <property type="entry name" value="Golgi alpha-mannosidase II"/>
    <property type="match status" value="1"/>
</dbReference>
<dbReference type="SMART" id="SM00632">
    <property type="entry name" value="Aamy_C"/>
    <property type="match status" value="1"/>
</dbReference>
<evidence type="ECO:0000256" key="5">
    <source>
        <dbReference type="ARBA" id="ARBA00017303"/>
    </source>
</evidence>
<evidence type="ECO:0000256" key="8">
    <source>
        <dbReference type="ARBA" id="ARBA00022837"/>
    </source>
</evidence>